<dbReference type="HOGENOM" id="CLU_3435178_0_0_1"/>
<dbReference type="EMBL" id="FN595992">
    <property type="protein sequence ID" value="CCB55810.1"/>
    <property type="molecule type" value="Genomic_DNA"/>
</dbReference>
<dbReference type="InParanoid" id="F6HLT6"/>
<sequence length="14" mass="1830">MWKKVRIQQRRGDE</sequence>
<protein>
    <submittedName>
        <fullName evidence="1">Uncharacterized protein</fullName>
    </submittedName>
</protein>
<evidence type="ECO:0000313" key="2">
    <source>
        <dbReference type="Proteomes" id="UP000009183"/>
    </source>
</evidence>
<evidence type="ECO:0000313" key="1">
    <source>
        <dbReference type="EMBL" id="CCB55810.1"/>
    </source>
</evidence>
<name>F6HLT6_VITVI</name>
<accession>F6HLT6</accession>
<reference evidence="2" key="1">
    <citation type="journal article" date="2007" name="Nature">
        <title>The grapevine genome sequence suggests ancestral hexaploidization in major angiosperm phyla.</title>
        <authorList>
            <consortium name="The French-Italian Public Consortium for Grapevine Genome Characterization."/>
            <person name="Jaillon O."/>
            <person name="Aury J.-M."/>
            <person name="Noel B."/>
            <person name="Policriti A."/>
            <person name="Clepet C."/>
            <person name="Casagrande A."/>
            <person name="Choisne N."/>
            <person name="Aubourg S."/>
            <person name="Vitulo N."/>
            <person name="Jubin C."/>
            <person name="Vezzi A."/>
            <person name="Legeai F."/>
            <person name="Hugueney P."/>
            <person name="Dasilva C."/>
            <person name="Horner D."/>
            <person name="Mica E."/>
            <person name="Jublot D."/>
            <person name="Poulain J."/>
            <person name="Bruyere C."/>
            <person name="Billault A."/>
            <person name="Segurens B."/>
            <person name="Gouyvenoux M."/>
            <person name="Ugarte E."/>
            <person name="Cattonaro F."/>
            <person name="Anthouard V."/>
            <person name="Vico V."/>
            <person name="Del Fabbro C."/>
            <person name="Alaux M."/>
            <person name="Di Gaspero G."/>
            <person name="Dumas V."/>
            <person name="Felice N."/>
            <person name="Paillard S."/>
            <person name="Juman I."/>
            <person name="Moroldo M."/>
            <person name="Scalabrin S."/>
            <person name="Canaguier A."/>
            <person name="Le Clainche I."/>
            <person name="Malacrida G."/>
            <person name="Durand E."/>
            <person name="Pesole G."/>
            <person name="Laucou V."/>
            <person name="Chatelet P."/>
            <person name="Merdinoglu D."/>
            <person name="Delledonne M."/>
            <person name="Pezzotti M."/>
            <person name="Lecharny A."/>
            <person name="Scarpelli C."/>
            <person name="Artiguenave F."/>
            <person name="Pe M.E."/>
            <person name="Valle G."/>
            <person name="Morgante M."/>
            <person name="Caboche M."/>
            <person name="Adam-Blondon A.-F."/>
            <person name="Weissenbach J."/>
            <person name="Quetier F."/>
            <person name="Wincker P."/>
        </authorList>
    </citation>
    <scope>NUCLEOTIDE SEQUENCE [LARGE SCALE GENOMIC DNA]</scope>
    <source>
        <strain evidence="2">cv. Pinot noir / PN40024</strain>
    </source>
</reference>
<proteinExistence type="predicted"/>
<dbReference type="Proteomes" id="UP000009183">
    <property type="component" value="Chromosome 10"/>
</dbReference>
<organism evidence="1 2">
    <name type="scientific">Vitis vinifera</name>
    <name type="common">Grape</name>
    <dbReference type="NCBI Taxonomy" id="29760"/>
    <lineage>
        <taxon>Eukaryota</taxon>
        <taxon>Viridiplantae</taxon>
        <taxon>Streptophyta</taxon>
        <taxon>Embryophyta</taxon>
        <taxon>Tracheophyta</taxon>
        <taxon>Spermatophyta</taxon>
        <taxon>Magnoliopsida</taxon>
        <taxon>eudicotyledons</taxon>
        <taxon>Gunneridae</taxon>
        <taxon>Pentapetalae</taxon>
        <taxon>rosids</taxon>
        <taxon>Vitales</taxon>
        <taxon>Vitaceae</taxon>
        <taxon>Viteae</taxon>
        <taxon>Vitis</taxon>
    </lineage>
</organism>
<keyword evidence="2" id="KW-1185">Reference proteome</keyword>
<gene>
    <name evidence="1" type="ordered locus">VIT_10s0003g03900</name>
</gene>